<dbReference type="GO" id="GO:0016787">
    <property type="term" value="F:hydrolase activity"/>
    <property type="evidence" value="ECO:0007669"/>
    <property type="project" value="UniProtKB-KW"/>
</dbReference>
<evidence type="ECO:0000256" key="6">
    <source>
        <dbReference type="RuleBase" id="RU004328"/>
    </source>
</evidence>
<keyword evidence="8" id="KW-1185">Reference proteome</keyword>
<evidence type="ECO:0000256" key="3">
    <source>
        <dbReference type="ARBA" id="ARBA00022759"/>
    </source>
</evidence>
<dbReference type="InterPro" id="IPR036430">
    <property type="entry name" value="RNase_T2-like_sf"/>
</dbReference>
<keyword evidence="3" id="KW-0255">Endonuclease</keyword>
<dbReference type="OrthoDB" id="435754at2759"/>
<dbReference type="InterPro" id="IPR033130">
    <property type="entry name" value="RNase_T2_His_AS_2"/>
</dbReference>
<evidence type="ECO:0000256" key="2">
    <source>
        <dbReference type="ARBA" id="ARBA00022722"/>
    </source>
</evidence>
<keyword evidence="4" id="KW-0378">Hydrolase</keyword>
<dbReference type="GO" id="GO:0033897">
    <property type="term" value="F:ribonuclease T2 activity"/>
    <property type="evidence" value="ECO:0007669"/>
    <property type="project" value="InterPro"/>
</dbReference>
<dbReference type="SUPFAM" id="SSF55895">
    <property type="entry name" value="Ribonuclease Rh-like"/>
    <property type="match status" value="2"/>
</dbReference>
<dbReference type="PANTHER" id="PTHR11240">
    <property type="entry name" value="RIBONUCLEASE T2"/>
    <property type="match status" value="1"/>
</dbReference>
<dbReference type="InterPro" id="IPR001568">
    <property type="entry name" value="RNase_T2-like"/>
</dbReference>
<comment type="similarity">
    <text evidence="1 6">Belongs to the RNase T2 family.</text>
</comment>
<evidence type="ECO:0000256" key="1">
    <source>
        <dbReference type="ARBA" id="ARBA00007469"/>
    </source>
</evidence>
<comment type="caution">
    <text evidence="7">The sequence shown here is derived from an EMBL/GenBank/DDBJ whole genome shotgun (WGS) entry which is preliminary data.</text>
</comment>
<dbReference type="AlphaFoldDB" id="A0A835FXH4"/>
<organism evidence="7 8">
    <name type="scientific">Digitaria exilis</name>
    <dbReference type="NCBI Taxonomy" id="1010633"/>
    <lineage>
        <taxon>Eukaryota</taxon>
        <taxon>Viridiplantae</taxon>
        <taxon>Streptophyta</taxon>
        <taxon>Embryophyta</taxon>
        <taxon>Tracheophyta</taxon>
        <taxon>Spermatophyta</taxon>
        <taxon>Magnoliopsida</taxon>
        <taxon>Liliopsida</taxon>
        <taxon>Poales</taxon>
        <taxon>Poaceae</taxon>
        <taxon>PACMAD clade</taxon>
        <taxon>Panicoideae</taxon>
        <taxon>Panicodae</taxon>
        <taxon>Paniceae</taxon>
        <taxon>Anthephorinae</taxon>
        <taxon>Digitaria</taxon>
    </lineage>
</organism>
<dbReference type="GO" id="GO:0006401">
    <property type="term" value="P:RNA catabolic process"/>
    <property type="evidence" value="ECO:0007669"/>
    <property type="project" value="TreeGrafter"/>
</dbReference>
<sequence length="391" mass="42614">MSIHTFLILHPKVSYKSAPHVLDSFIHPIIVSPAATHTDRSIDRSVELDRSAPAMAARLSLAALLFVLAAVAGRAAAQDYDFFFLVLQWPGSYCDTKQSCCYPKSGKPAADKFMPGATVAAQPAAFMSTLTGGLHEQGLSEEGEERTREEPICGLALCWRPREERGRKMKSLGFEDRNCNPNDEFDHSKVRCDAILLPALLSSRPPCRCCSGSAACWVPFACPHIFGLMLCLCCSWGLCRLTSVTLTHWQVSDLMSSLRAKWPTLACPSSDGLTFWGHEWDKHGTCASDIFDAHSYFQAALSLRDQLGVLSALTSAGVNPDGGYYTLGQIKGAIQQGTGFVPFVECNRDESGNSQLYQLYFCVNASGDSFIECPVSPGGRACGNRIEFPAF</sequence>
<dbReference type="PROSITE" id="PS00531">
    <property type="entry name" value="RNASE_T2_2"/>
    <property type="match status" value="1"/>
</dbReference>
<dbReference type="Gene3D" id="3.90.730.10">
    <property type="entry name" value="Ribonuclease T2-like"/>
    <property type="match status" value="2"/>
</dbReference>
<gene>
    <name evidence="7" type="ORF">HU200_003021</name>
</gene>
<evidence type="ECO:0000256" key="5">
    <source>
        <dbReference type="ARBA" id="ARBA00023239"/>
    </source>
</evidence>
<accession>A0A835FXH4</accession>
<evidence type="ECO:0000313" key="7">
    <source>
        <dbReference type="EMBL" id="KAF8779056.1"/>
    </source>
</evidence>
<dbReference type="PANTHER" id="PTHR11240:SF75">
    <property type="entry name" value="RIBONUCLEASE 3"/>
    <property type="match status" value="1"/>
</dbReference>
<keyword evidence="5" id="KW-0456">Lyase</keyword>
<evidence type="ECO:0000313" key="8">
    <source>
        <dbReference type="Proteomes" id="UP000636709"/>
    </source>
</evidence>
<evidence type="ECO:0000256" key="4">
    <source>
        <dbReference type="ARBA" id="ARBA00022801"/>
    </source>
</evidence>
<dbReference type="GO" id="GO:0003723">
    <property type="term" value="F:RNA binding"/>
    <property type="evidence" value="ECO:0007669"/>
    <property type="project" value="InterPro"/>
</dbReference>
<name>A0A835FXH4_9POAL</name>
<dbReference type="Proteomes" id="UP000636709">
    <property type="component" value="Unassembled WGS sequence"/>
</dbReference>
<proteinExistence type="inferred from homology"/>
<dbReference type="EMBL" id="JACEFO010000187">
    <property type="protein sequence ID" value="KAF8779056.1"/>
    <property type="molecule type" value="Genomic_DNA"/>
</dbReference>
<protein>
    <submittedName>
        <fullName evidence="7">Uncharacterized protein</fullName>
    </submittedName>
</protein>
<dbReference type="GO" id="GO:0005576">
    <property type="term" value="C:extracellular region"/>
    <property type="evidence" value="ECO:0007669"/>
    <property type="project" value="TreeGrafter"/>
</dbReference>
<keyword evidence="2" id="KW-0540">Nuclease</keyword>
<reference evidence="7" key="1">
    <citation type="submission" date="2020-07" db="EMBL/GenBank/DDBJ databases">
        <title>Genome sequence and genetic diversity analysis of an under-domesticated orphan crop, white fonio (Digitaria exilis).</title>
        <authorList>
            <person name="Bennetzen J.L."/>
            <person name="Chen S."/>
            <person name="Ma X."/>
            <person name="Wang X."/>
            <person name="Yssel A.E.J."/>
            <person name="Chaluvadi S.R."/>
            <person name="Johnson M."/>
            <person name="Gangashetty P."/>
            <person name="Hamidou F."/>
            <person name="Sanogo M.D."/>
            <person name="Zwaenepoel A."/>
            <person name="Wallace J."/>
            <person name="Van De Peer Y."/>
            <person name="Van Deynze A."/>
        </authorList>
    </citation>
    <scope>NUCLEOTIDE SEQUENCE</scope>
    <source>
        <tissue evidence="7">Leaves</tissue>
    </source>
</reference>
<dbReference type="Pfam" id="PF00445">
    <property type="entry name" value="Ribonuclease_T2"/>
    <property type="match status" value="1"/>
</dbReference>